<gene>
    <name evidence="11 13" type="primary">atpG</name>
    <name evidence="13" type="ORF">CL176_03750</name>
</gene>
<accession>A0A347WJF8</accession>
<comment type="function">
    <text evidence="1 11">Produces ATP from ADP in the presence of a proton gradient across the membrane. The gamma chain is believed to be important in regulating ATPase activity and the flow of protons through the CF(0) complex.</text>
</comment>
<dbReference type="Pfam" id="PF00231">
    <property type="entry name" value="ATP-synt"/>
    <property type="match status" value="1"/>
</dbReference>
<evidence type="ECO:0000256" key="12">
    <source>
        <dbReference type="SAM" id="Coils"/>
    </source>
</evidence>
<protein>
    <recommendedName>
        <fullName evidence="11">ATP synthase gamma chain</fullName>
    </recommendedName>
    <alternativeName>
        <fullName evidence="11">ATP synthase F1 sector gamma subunit</fullName>
    </alternativeName>
    <alternativeName>
        <fullName evidence="11">F-ATPase gamma subunit</fullName>
    </alternativeName>
</protein>
<dbReference type="EMBL" id="CP023434">
    <property type="protein sequence ID" value="AXY25215.1"/>
    <property type="molecule type" value="Genomic_DNA"/>
</dbReference>
<keyword evidence="9 11" id="KW-0139">CF(1)</keyword>
<sequence length="306" mass="35181">MESLVQIKRQIDSIRKTSQITNAMRLVSTAKYNQIQEKAKDYDIYMEAVRRMVRDLMQASLYDMPDTIWLPDVSEEALSFQDLYQRNPQKKTGYLIITTDKGLAGNYNNQMLQSFEERLHVAHASLEEVVVFAIGEPIIKYCRKHGIEVAYQHQHLPDYPSYTQVQEIIQTAIKLYQNHVYDRLIIGYHHAINILASEVRLEPFLPLEGLLEEQTEPAQASIQYRIEPSAELVINDLLRQYAESQIYGAIIDAKTAEQASRMQAMSQATNNAQEMIQALQLKYNQARQVSITNELLDIINGSANKE</sequence>
<organism evidence="13 14">
    <name type="scientific">Suicoccus acidiformans</name>
    <dbReference type="NCBI Taxonomy" id="2036206"/>
    <lineage>
        <taxon>Bacteria</taxon>
        <taxon>Bacillati</taxon>
        <taxon>Bacillota</taxon>
        <taxon>Bacilli</taxon>
        <taxon>Lactobacillales</taxon>
        <taxon>Aerococcaceae</taxon>
        <taxon>Suicoccus</taxon>
    </lineage>
</organism>
<evidence type="ECO:0000313" key="13">
    <source>
        <dbReference type="EMBL" id="AXY25215.1"/>
    </source>
</evidence>
<keyword evidence="8 11" id="KW-0472">Membrane</keyword>
<dbReference type="GO" id="GO:0005886">
    <property type="term" value="C:plasma membrane"/>
    <property type="evidence" value="ECO:0007669"/>
    <property type="project" value="UniProtKB-SubCell"/>
</dbReference>
<dbReference type="InterPro" id="IPR000131">
    <property type="entry name" value="ATP_synth_F1_gsu"/>
</dbReference>
<dbReference type="Gene3D" id="3.40.1380.10">
    <property type="match status" value="1"/>
</dbReference>
<proteinExistence type="inferred from homology"/>
<dbReference type="PRINTS" id="PR00126">
    <property type="entry name" value="ATPASEGAMMA"/>
</dbReference>
<reference evidence="13 14" key="1">
    <citation type="submission" date="2017-09" db="EMBL/GenBank/DDBJ databases">
        <title>Complete genome sequence of Oxytococcus suis strain ZY16052.</title>
        <authorList>
            <person name="Li F."/>
        </authorList>
    </citation>
    <scope>NUCLEOTIDE SEQUENCE [LARGE SCALE GENOMIC DNA]</scope>
    <source>
        <strain evidence="13 14">ZY16052</strain>
    </source>
</reference>
<dbReference type="InterPro" id="IPR035968">
    <property type="entry name" value="ATP_synth_F1_ATPase_gsu"/>
</dbReference>
<dbReference type="CDD" id="cd12151">
    <property type="entry name" value="F1-ATPase_gamma"/>
    <property type="match status" value="1"/>
</dbReference>
<evidence type="ECO:0000256" key="11">
    <source>
        <dbReference type="HAMAP-Rule" id="MF_00815"/>
    </source>
</evidence>
<evidence type="ECO:0000313" key="14">
    <source>
        <dbReference type="Proteomes" id="UP000263232"/>
    </source>
</evidence>
<evidence type="ECO:0000256" key="2">
    <source>
        <dbReference type="ARBA" id="ARBA00004170"/>
    </source>
</evidence>
<dbReference type="GO" id="GO:0042777">
    <property type="term" value="P:proton motive force-driven plasma membrane ATP synthesis"/>
    <property type="evidence" value="ECO:0007669"/>
    <property type="project" value="UniProtKB-UniRule"/>
</dbReference>
<keyword evidence="6 11" id="KW-0375">Hydrogen ion transport</keyword>
<evidence type="ECO:0000256" key="9">
    <source>
        <dbReference type="ARBA" id="ARBA00023196"/>
    </source>
</evidence>
<dbReference type="RefSeq" id="WP_118990129.1">
    <property type="nucleotide sequence ID" value="NZ_CP023434.1"/>
</dbReference>
<keyword evidence="14" id="KW-1185">Reference proteome</keyword>
<keyword evidence="10 11" id="KW-0066">ATP synthesis</keyword>
<dbReference type="Gene3D" id="1.10.287.80">
    <property type="entry name" value="ATP synthase, gamma subunit, helix hairpin domain"/>
    <property type="match status" value="2"/>
</dbReference>
<comment type="similarity">
    <text evidence="3 11">Belongs to the ATPase gamma chain family.</text>
</comment>
<dbReference type="Proteomes" id="UP000263232">
    <property type="component" value="Chromosome"/>
</dbReference>
<dbReference type="GO" id="GO:0005524">
    <property type="term" value="F:ATP binding"/>
    <property type="evidence" value="ECO:0007669"/>
    <property type="project" value="UniProtKB-UniRule"/>
</dbReference>
<dbReference type="KEGG" id="abae:CL176_03750"/>
<name>A0A347WJF8_9LACT</name>
<keyword evidence="12" id="KW-0175">Coiled coil</keyword>
<dbReference type="PANTHER" id="PTHR11693:SF22">
    <property type="entry name" value="ATP SYNTHASE SUBUNIT GAMMA, MITOCHONDRIAL"/>
    <property type="match status" value="1"/>
</dbReference>
<dbReference type="GO" id="GO:0046933">
    <property type="term" value="F:proton-transporting ATP synthase activity, rotational mechanism"/>
    <property type="evidence" value="ECO:0007669"/>
    <property type="project" value="UniProtKB-UniRule"/>
</dbReference>
<comment type="subcellular location">
    <subcellularLocation>
        <location evidence="11">Cell membrane</location>
        <topology evidence="11">Peripheral membrane protein</topology>
    </subcellularLocation>
    <subcellularLocation>
        <location evidence="2">Membrane</location>
        <topology evidence="2">Peripheral membrane protein</topology>
    </subcellularLocation>
</comment>
<dbReference type="GO" id="GO:0045259">
    <property type="term" value="C:proton-transporting ATP synthase complex"/>
    <property type="evidence" value="ECO:0007669"/>
    <property type="project" value="UniProtKB-KW"/>
</dbReference>
<dbReference type="AlphaFoldDB" id="A0A347WJF8"/>
<evidence type="ECO:0000256" key="10">
    <source>
        <dbReference type="ARBA" id="ARBA00023310"/>
    </source>
</evidence>
<evidence type="ECO:0000256" key="6">
    <source>
        <dbReference type="ARBA" id="ARBA00022781"/>
    </source>
</evidence>
<keyword evidence="4 11" id="KW-0813">Transport</keyword>
<keyword evidence="5 11" id="KW-1003">Cell membrane</keyword>
<dbReference type="NCBIfam" id="TIGR01146">
    <property type="entry name" value="ATPsyn_F1gamma"/>
    <property type="match status" value="1"/>
</dbReference>
<feature type="coiled-coil region" evidence="12">
    <location>
        <begin position="262"/>
        <end position="289"/>
    </location>
</feature>
<evidence type="ECO:0000256" key="4">
    <source>
        <dbReference type="ARBA" id="ARBA00022448"/>
    </source>
</evidence>
<evidence type="ECO:0000256" key="8">
    <source>
        <dbReference type="ARBA" id="ARBA00023136"/>
    </source>
</evidence>
<dbReference type="PANTHER" id="PTHR11693">
    <property type="entry name" value="ATP SYNTHASE GAMMA CHAIN"/>
    <property type="match status" value="1"/>
</dbReference>
<keyword evidence="7 11" id="KW-0406">Ion transport</keyword>
<evidence type="ECO:0000256" key="3">
    <source>
        <dbReference type="ARBA" id="ARBA00007681"/>
    </source>
</evidence>
<dbReference type="OrthoDB" id="9812769at2"/>
<evidence type="ECO:0000256" key="7">
    <source>
        <dbReference type="ARBA" id="ARBA00023065"/>
    </source>
</evidence>
<dbReference type="SUPFAM" id="SSF52943">
    <property type="entry name" value="ATP synthase (F1-ATPase), gamma subunit"/>
    <property type="match status" value="1"/>
</dbReference>
<evidence type="ECO:0000256" key="5">
    <source>
        <dbReference type="ARBA" id="ARBA00022475"/>
    </source>
</evidence>
<comment type="subunit">
    <text evidence="11">F-type ATPases have 2 components, CF(1) - the catalytic core - and CF(0) - the membrane proton channel. CF(1) has five subunits: alpha(3), beta(3), gamma(1), delta(1), epsilon(1). CF(0) has three main subunits: a, b and c.</text>
</comment>
<dbReference type="HAMAP" id="MF_00815">
    <property type="entry name" value="ATP_synth_gamma_bact"/>
    <property type="match status" value="1"/>
</dbReference>
<evidence type="ECO:0000256" key="1">
    <source>
        <dbReference type="ARBA" id="ARBA00003456"/>
    </source>
</evidence>